<accession>A0ABM7X5B1</accession>
<gene>
    <name evidence="1" type="ORF">AMPC_01050</name>
</gene>
<dbReference type="EMBL" id="AP025592">
    <property type="protein sequence ID" value="BDG06992.1"/>
    <property type="molecule type" value="Genomic_DNA"/>
</dbReference>
<reference evidence="2" key="1">
    <citation type="journal article" date="2022" name="Int. J. Syst. Evol. Microbiol.">
        <title>Anaeromyxobacter oryzae sp. nov., Anaeromyxobacter diazotrophicus sp. nov. and Anaeromyxobacter paludicola sp. nov., isolated from paddy soils.</title>
        <authorList>
            <person name="Itoh H."/>
            <person name="Xu Z."/>
            <person name="Mise K."/>
            <person name="Masuda Y."/>
            <person name="Ushijima N."/>
            <person name="Hayakawa C."/>
            <person name="Shiratori Y."/>
            <person name="Senoo K."/>
        </authorList>
    </citation>
    <scope>NUCLEOTIDE SEQUENCE [LARGE SCALE GENOMIC DNA]</scope>
    <source>
        <strain evidence="2">Red630</strain>
    </source>
</reference>
<organism evidence="1 2">
    <name type="scientific">Anaeromyxobacter paludicola</name>
    <dbReference type="NCBI Taxonomy" id="2918171"/>
    <lineage>
        <taxon>Bacteria</taxon>
        <taxon>Pseudomonadati</taxon>
        <taxon>Myxococcota</taxon>
        <taxon>Myxococcia</taxon>
        <taxon>Myxococcales</taxon>
        <taxon>Cystobacterineae</taxon>
        <taxon>Anaeromyxobacteraceae</taxon>
        <taxon>Anaeromyxobacter</taxon>
    </lineage>
</organism>
<keyword evidence="2" id="KW-1185">Reference proteome</keyword>
<dbReference type="RefSeq" id="WP_248343571.1">
    <property type="nucleotide sequence ID" value="NZ_AP025592.1"/>
</dbReference>
<dbReference type="Proteomes" id="UP001162734">
    <property type="component" value="Chromosome"/>
</dbReference>
<evidence type="ECO:0000313" key="1">
    <source>
        <dbReference type="EMBL" id="BDG06992.1"/>
    </source>
</evidence>
<proteinExistence type="predicted"/>
<protein>
    <submittedName>
        <fullName evidence="1">Uncharacterized protein</fullName>
    </submittedName>
</protein>
<evidence type="ECO:0000313" key="2">
    <source>
        <dbReference type="Proteomes" id="UP001162734"/>
    </source>
</evidence>
<sequence>MANAKRKPVAEAFQVESSAPTARWADEARALAQLRRCYQRDVEEVAKRHKAQLLAGDFNGICDSAEFGTDLNMHKLEAICLEHHRMRDPSLHVVTIMLSSAFIRNREAGNLDWEDDRFVAQYAGMCFTMEVQAYAVRAWGAPRDDVWEVPA</sequence>
<name>A0ABM7X5B1_9BACT</name>